<reference evidence="2 3" key="1">
    <citation type="submission" date="2021-06" db="EMBL/GenBank/DDBJ databases">
        <title>Updating the genus Pseudomonas: Description of 43 new species and partition of the Pseudomonas putida group.</title>
        <authorList>
            <person name="Girard L."/>
            <person name="Lood C."/>
            <person name="Vandamme P."/>
            <person name="Rokni-Zadeh H."/>
            <person name="Van Noort V."/>
            <person name="Hofte M."/>
            <person name="Lavigne R."/>
            <person name="De Mot R."/>
        </authorList>
    </citation>
    <scope>NUCLEOTIDE SEQUENCE [LARGE SCALE GENOMIC DNA]</scope>
    <source>
        <strain evidence="2 3">COR58</strain>
    </source>
</reference>
<accession>A0ABS6PKM5</accession>
<evidence type="ECO:0000313" key="2">
    <source>
        <dbReference type="EMBL" id="MBV4460975.1"/>
    </source>
</evidence>
<comment type="caution">
    <text evidence="2">The sequence shown here is derived from an EMBL/GenBank/DDBJ whole genome shotgun (WGS) entry which is preliminary data.</text>
</comment>
<name>A0ABS6PKM5_9PSED</name>
<evidence type="ECO:0000313" key="3">
    <source>
        <dbReference type="Proteomes" id="UP000765224"/>
    </source>
</evidence>
<dbReference type="Pfam" id="PF04073">
    <property type="entry name" value="tRNA_edit"/>
    <property type="match status" value="1"/>
</dbReference>
<dbReference type="EMBL" id="JAHSTS010000002">
    <property type="protein sequence ID" value="MBV4460975.1"/>
    <property type="molecule type" value="Genomic_DNA"/>
</dbReference>
<protein>
    <submittedName>
        <fullName evidence="2">YbaK/EbsC family protein</fullName>
    </submittedName>
</protein>
<dbReference type="InterPro" id="IPR007214">
    <property type="entry name" value="YbaK/aa-tRNA-synth-assoc-dom"/>
</dbReference>
<dbReference type="CDD" id="cd04332">
    <property type="entry name" value="YbaK_like"/>
    <property type="match status" value="1"/>
</dbReference>
<keyword evidence="3" id="KW-1185">Reference proteome</keyword>
<proteinExistence type="predicted"/>
<evidence type="ECO:0000259" key="1">
    <source>
        <dbReference type="Pfam" id="PF04073"/>
    </source>
</evidence>
<dbReference type="Proteomes" id="UP000765224">
    <property type="component" value="Unassembled WGS sequence"/>
</dbReference>
<gene>
    <name evidence="2" type="ORF">KVG96_23730</name>
</gene>
<feature type="domain" description="YbaK/aminoacyl-tRNA synthetase-associated" evidence="1">
    <location>
        <begin position="23"/>
        <end position="141"/>
    </location>
</feature>
<organism evidence="2 3">
    <name type="scientific">Pseudomonas ekonensis</name>
    <dbReference type="NCBI Taxonomy" id="2842353"/>
    <lineage>
        <taxon>Bacteria</taxon>
        <taxon>Pseudomonadati</taxon>
        <taxon>Pseudomonadota</taxon>
        <taxon>Gammaproteobacteria</taxon>
        <taxon>Pseudomonadales</taxon>
        <taxon>Pseudomonadaceae</taxon>
        <taxon>Pseudomonas</taxon>
    </lineage>
</organism>
<dbReference type="RefSeq" id="WP_217894186.1">
    <property type="nucleotide sequence ID" value="NZ_JAHSTS010000002.1"/>
</dbReference>
<sequence length="153" mass="16977">MRMARKVQSSLKQAQCEYDIVAHPHSSSSLETARVAGVPAERVAKSVILDDRHGHYLMAVLPASHHLDLSKVPDGGQWQITRESNLAHLFDDCERGAVPPLGDAYGLDMVIDPLLTRQKDIYLEAGNHNNLLHMSIPEFLKAVPHAQVRELSD</sequence>